<evidence type="ECO:0000256" key="2">
    <source>
        <dbReference type="SAM" id="SignalP"/>
    </source>
</evidence>
<dbReference type="InterPro" id="IPR007466">
    <property type="entry name" value="Peptidyl-Arg-deiminase_porph"/>
</dbReference>
<feature type="signal peptide" evidence="2">
    <location>
        <begin position="1"/>
        <end position="17"/>
    </location>
</feature>
<sequence length="369" mass="41365">MKKMLCLILALPLMVSAQKNQSQLSKGNEILYTMPEESELHEGTWLQWPHEYQYGETFSNRLDDVWIAMTESLAADEKVHIIAYNEEEKEKIKEMLHEANVSLANVDFYIYPTDDFWVRDNGPIYVRDKTGKLIIEDWGFNGWGKKAEFTNCNAIPSKIARAQGKTLIDLNSVMVNEGGAIEIDGNGTLLATKSAILNANRNPGMSQGEAEAIFRKYLGATNFIWLNGKAGLEITDMHIDGFARFGNSSTLVTMSADDLADWQVPDNDIDKLYLAKNKSGKPYRIVKLPLTKNTVTTAYGKKLGYKGSYVNYYIGNKVVLVPNYQDSNDAVANAIIQKLYPAREVIGIDVRNLYANGGMIHCVTQQQPK</sequence>
<comment type="caution">
    <text evidence="3">The sequence shown here is derived from an EMBL/GenBank/DDBJ whole genome shotgun (WGS) entry which is preliminary data.</text>
</comment>
<keyword evidence="4" id="KW-1185">Reference proteome</keyword>
<name>A0A0D0G1N1_9SPHI</name>
<dbReference type="GO" id="GO:0004668">
    <property type="term" value="F:protein-arginine deiminase activity"/>
    <property type="evidence" value="ECO:0007669"/>
    <property type="project" value="InterPro"/>
</dbReference>
<evidence type="ECO:0000313" key="4">
    <source>
        <dbReference type="Proteomes" id="UP000032049"/>
    </source>
</evidence>
<dbReference type="Gene3D" id="3.75.10.10">
    <property type="entry name" value="L-arginine/glycine Amidinotransferase, Chain A"/>
    <property type="match status" value="1"/>
</dbReference>
<proteinExistence type="predicted"/>
<dbReference type="PANTHER" id="PTHR31377">
    <property type="entry name" value="AGMATINE DEIMINASE-RELATED"/>
    <property type="match status" value="1"/>
</dbReference>
<feature type="chain" id="PRO_5002210345" evidence="2">
    <location>
        <begin position="18"/>
        <end position="369"/>
    </location>
</feature>
<reference evidence="3 4" key="1">
    <citation type="submission" date="2015-01" db="EMBL/GenBank/DDBJ databases">
        <title>Draft genome sequence of Pedobacter sp. NL19 isolated from sludge of an effluent treatment pond in an abandoned uranium mine.</title>
        <authorList>
            <person name="Santos T."/>
            <person name="Caetano T."/>
            <person name="Covas C."/>
            <person name="Cruz A."/>
            <person name="Mendo S."/>
        </authorList>
    </citation>
    <scope>NUCLEOTIDE SEQUENCE [LARGE SCALE GENOMIC DNA]</scope>
    <source>
        <strain evidence="3 4">NL19</strain>
    </source>
</reference>
<accession>A0A0D0G1N1</accession>
<dbReference type="EMBL" id="JXRA01000007">
    <property type="protein sequence ID" value="KIO78699.1"/>
    <property type="molecule type" value="Genomic_DNA"/>
</dbReference>
<dbReference type="STRING" id="1503925.TH53_02095"/>
<evidence type="ECO:0000256" key="1">
    <source>
        <dbReference type="ARBA" id="ARBA00022801"/>
    </source>
</evidence>
<organism evidence="3 4">
    <name type="scientific">Pedobacter lusitanus</name>
    <dbReference type="NCBI Taxonomy" id="1503925"/>
    <lineage>
        <taxon>Bacteria</taxon>
        <taxon>Pseudomonadati</taxon>
        <taxon>Bacteroidota</taxon>
        <taxon>Sphingobacteriia</taxon>
        <taxon>Sphingobacteriales</taxon>
        <taxon>Sphingobacteriaceae</taxon>
        <taxon>Pedobacter</taxon>
    </lineage>
</organism>
<dbReference type="SUPFAM" id="SSF55909">
    <property type="entry name" value="Pentein"/>
    <property type="match status" value="1"/>
</dbReference>
<protein>
    <submittedName>
        <fullName evidence="3">Agmatine deiminase</fullName>
    </submittedName>
</protein>
<dbReference type="Proteomes" id="UP000032049">
    <property type="component" value="Unassembled WGS sequence"/>
</dbReference>
<dbReference type="Pfam" id="PF04371">
    <property type="entry name" value="PAD_porph"/>
    <property type="match status" value="1"/>
</dbReference>
<dbReference type="RefSeq" id="WP_041877930.1">
    <property type="nucleotide sequence ID" value="NZ_CP157278.1"/>
</dbReference>
<keyword evidence="1" id="KW-0378">Hydrolase</keyword>
<dbReference type="OrthoDB" id="9808013at2"/>
<dbReference type="PANTHER" id="PTHR31377:SF0">
    <property type="entry name" value="AGMATINE DEIMINASE-RELATED"/>
    <property type="match status" value="1"/>
</dbReference>
<dbReference type="GO" id="GO:0009446">
    <property type="term" value="P:putrescine biosynthetic process"/>
    <property type="evidence" value="ECO:0007669"/>
    <property type="project" value="InterPro"/>
</dbReference>
<keyword evidence="2" id="KW-0732">Signal</keyword>
<dbReference type="AlphaFoldDB" id="A0A0D0G1N1"/>
<evidence type="ECO:0000313" key="3">
    <source>
        <dbReference type="EMBL" id="KIO78699.1"/>
    </source>
</evidence>
<gene>
    <name evidence="3" type="ORF">TH53_02095</name>
</gene>
<dbReference type="GO" id="GO:0047632">
    <property type="term" value="F:agmatine deiminase activity"/>
    <property type="evidence" value="ECO:0007669"/>
    <property type="project" value="TreeGrafter"/>
</dbReference>